<dbReference type="InterPro" id="IPR007880">
    <property type="entry name" value="Spiralin"/>
</dbReference>
<dbReference type="NCBIfam" id="NF045726">
    <property type="entry name" value="XXplasma_LP"/>
    <property type="match status" value="1"/>
</dbReference>
<evidence type="ECO:0008006" key="4">
    <source>
        <dbReference type="Google" id="ProtNLM"/>
    </source>
</evidence>
<feature type="signal peptide" evidence="1">
    <location>
        <begin position="1"/>
        <end position="23"/>
    </location>
</feature>
<gene>
    <name evidence="2" type="ORF">ELUMI_v1c05850</name>
</gene>
<proteinExistence type="predicted"/>
<reference evidence="2 3" key="1">
    <citation type="submission" date="2017-11" db="EMBL/GenBank/DDBJ databases">
        <title>Genome sequence of Entomoplasma luminosum PIMN-1 (ATCC 49195).</title>
        <authorList>
            <person name="Lo W.-S."/>
            <person name="Gasparich G.E."/>
            <person name="Kuo C.-H."/>
        </authorList>
    </citation>
    <scope>NUCLEOTIDE SEQUENCE [LARGE SCALE GENOMIC DNA]</scope>
    <source>
        <strain evidence="2 3">PIMN-1</strain>
    </source>
</reference>
<dbReference type="OrthoDB" id="390336at2"/>
<evidence type="ECO:0000313" key="3">
    <source>
        <dbReference type="Proteomes" id="UP000232063"/>
    </source>
</evidence>
<keyword evidence="3" id="KW-1185">Reference proteome</keyword>
<dbReference type="GO" id="GO:0016020">
    <property type="term" value="C:membrane"/>
    <property type="evidence" value="ECO:0007669"/>
    <property type="project" value="InterPro"/>
</dbReference>
<keyword evidence="1" id="KW-0732">Signal</keyword>
<evidence type="ECO:0000256" key="1">
    <source>
        <dbReference type="SAM" id="SignalP"/>
    </source>
</evidence>
<dbReference type="KEGG" id="elj:ELUMI_v1c05850"/>
<name>A0A2K8NU67_9MOLU</name>
<dbReference type="EMBL" id="CP024963">
    <property type="protein sequence ID" value="ATZ17307.1"/>
    <property type="molecule type" value="Genomic_DNA"/>
</dbReference>
<evidence type="ECO:0000313" key="2">
    <source>
        <dbReference type="EMBL" id="ATZ17307.1"/>
    </source>
</evidence>
<dbReference type="AlphaFoldDB" id="A0A2K8NU67"/>
<accession>A0A2K8NU67</accession>
<dbReference type="Pfam" id="PF05215">
    <property type="entry name" value="Spiralin"/>
    <property type="match status" value="2"/>
</dbReference>
<dbReference type="InterPro" id="IPR054816">
    <property type="entry name" value="Lipoprotein_mollicutes-type_CS"/>
</dbReference>
<feature type="chain" id="PRO_5014966157" description="Lipoprotein" evidence="1">
    <location>
        <begin position="24"/>
        <end position="307"/>
    </location>
</feature>
<dbReference type="RefSeq" id="WP_025734242.1">
    <property type="nucleotide sequence ID" value="NZ_CP024963.1"/>
</dbReference>
<dbReference type="NCBIfam" id="NF038029">
    <property type="entry name" value="LP_plasma"/>
    <property type="match status" value="1"/>
</dbReference>
<protein>
    <recommendedName>
        <fullName evidence="4">Lipoprotein</fullName>
    </recommendedName>
</protein>
<dbReference type="Proteomes" id="UP000232063">
    <property type="component" value="Chromosome"/>
</dbReference>
<organism evidence="2 3">
    <name type="scientific">Williamsoniiplasma luminosum</name>
    <dbReference type="NCBI Taxonomy" id="214888"/>
    <lineage>
        <taxon>Bacteria</taxon>
        <taxon>Bacillati</taxon>
        <taxon>Mycoplasmatota</taxon>
        <taxon>Mollicutes</taxon>
        <taxon>Entomoplasmatales</taxon>
        <taxon>Williamsoniiplasma</taxon>
    </lineage>
</organism>
<dbReference type="PROSITE" id="PS51257">
    <property type="entry name" value="PROKAR_LIPOPROTEIN"/>
    <property type="match status" value="1"/>
</dbReference>
<sequence length="307" mass="34392">MKKLLILLGSFGMLATTATSVVACNPQVETSIKYTKQKTIAPTGNTYFMFDKSLIKDYDKVDVVEVDENGWEAINTGSNMLTRVYLNNKFDESSNEMMFVASAGKSEGRTYVKFKGVNRYNPARYPVLFGPSFVVDIEKLDIKSINVNAYVGQTEQVIKNEIERVLSDVSGASIKENIDYKIKWPDSIMSVGAEIKIEAVKDIKAQKGSDKIYGSFIFQMKEDTRKPINNLAYKISAKVGEKVESVESRIQNEIKKLSPKAKLNEDYWIIFNNSNQNGVMMSGSVAVQTHPNSMKVKGGFEFIVFKA</sequence>